<reference evidence="3 4" key="1">
    <citation type="submission" date="2016-10" db="EMBL/GenBank/DDBJ databases">
        <authorList>
            <person name="de Groot N.N."/>
        </authorList>
    </citation>
    <scope>NUCLEOTIDE SEQUENCE [LARGE SCALE GENOMIC DNA]</scope>
    <source>
        <strain evidence="3 4">DSM 19073</strain>
    </source>
</reference>
<evidence type="ECO:0000256" key="1">
    <source>
        <dbReference type="SAM" id="SignalP"/>
    </source>
</evidence>
<accession>A0A1I3SS90</accession>
<dbReference type="RefSeq" id="WP_092783139.1">
    <property type="nucleotide sequence ID" value="NZ_FORA01000004.1"/>
</dbReference>
<sequence>MRLATLLLVLLLSPLGAMAQTLFVSQNDDGYLNLRSGPGTRFDILRRLSPGDSVAVLETVGRWYRVRVSSGQEGWVAGDFLERGPAIPKALFVDQTNDGYLNLRAGPGVGHPILRRMYPGDRLTPLATSGNWVQVRHVSGAVGWAHSGYISP</sequence>
<dbReference type="Proteomes" id="UP000199110">
    <property type="component" value="Unassembled WGS sequence"/>
</dbReference>
<feature type="chain" id="PRO_5011710494" evidence="1">
    <location>
        <begin position="20"/>
        <end position="152"/>
    </location>
</feature>
<dbReference type="SUPFAM" id="SSF50044">
    <property type="entry name" value="SH3-domain"/>
    <property type="match status" value="1"/>
</dbReference>
<dbReference type="EMBL" id="FORA01000004">
    <property type="protein sequence ID" value="SFJ60451.1"/>
    <property type="molecule type" value="Genomic_DNA"/>
</dbReference>
<evidence type="ECO:0000313" key="4">
    <source>
        <dbReference type="Proteomes" id="UP000199110"/>
    </source>
</evidence>
<dbReference type="Pfam" id="PF08239">
    <property type="entry name" value="SH3_3"/>
    <property type="match status" value="2"/>
</dbReference>
<name>A0A1I3SS90_9RHOB</name>
<evidence type="ECO:0000313" key="3">
    <source>
        <dbReference type="EMBL" id="SFJ60451.1"/>
    </source>
</evidence>
<feature type="signal peptide" evidence="1">
    <location>
        <begin position="1"/>
        <end position="19"/>
    </location>
</feature>
<dbReference type="PROSITE" id="PS51781">
    <property type="entry name" value="SH3B"/>
    <property type="match status" value="2"/>
</dbReference>
<organism evidence="3 4">
    <name type="scientific">Jannaschia pohangensis</name>
    <dbReference type="NCBI Taxonomy" id="390807"/>
    <lineage>
        <taxon>Bacteria</taxon>
        <taxon>Pseudomonadati</taxon>
        <taxon>Pseudomonadota</taxon>
        <taxon>Alphaproteobacteria</taxon>
        <taxon>Rhodobacterales</taxon>
        <taxon>Roseobacteraceae</taxon>
        <taxon>Jannaschia</taxon>
    </lineage>
</organism>
<dbReference type="SMART" id="SM00287">
    <property type="entry name" value="SH3b"/>
    <property type="match status" value="2"/>
</dbReference>
<feature type="domain" description="SH3b" evidence="2">
    <location>
        <begin position="87"/>
        <end position="152"/>
    </location>
</feature>
<feature type="domain" description="SH3b" evidence="2">
    <location>
        <begin position="19"/>
        <end position="85"/>
    </location>
</feature>
<dbReference type="InterPro" id="IPR052354">
    <property type="entry name" value="Cell_Wall_Dynamics_Protein"/>
</dbReference>
<keyword evidence="1" id="KW-0732">Signal</keyword>
<dbReference type="OrthoDB" id="102964at2"/>
<dbReference type="Gene3D" id="2.30.30.40">
    <property type="entry name" value="SH3 Domains"/>
    <property type="match status" value="2"/>
</dbReference>
<dbReference type="InterPro" id="IPR036028">
    <property type="entry name" value="SH3-like_dom_sf"/>
</dbReference>
<dbReference type="STRING" id="390807.SAMN04488095_3225"/>
<dbReference type="InterPro" id="IPR003646">
    <property type="entry name" value="SH3-like_bac-type"/>
</dbReference>
<gene>
    <name evidence="3" type="ORF">SAMN04488095_3225</name>
</gene>
<dbReference type="PANTHER" id="PTHR34408:SF1">
    <property type="entry name" value="GLYCOSYL HYDROLASE FAMILY 19 DOMAIN-CONTAINING PROTEIN HI_1415"/>
    <property type="match status" value="1"/>
</dbReference>
<keyword evidence="4" id="KW-1185">Reference proteome</keyword>
<dbReference type="AlphaFoldDB" id="A0A1I3SS90"/>
<proteinExistence type="predicted"/>
<dbReference type="PANTHER" id="PTHR34408">
    <property type="entry name" value="FAMILY PROTEIN, PUTATIVE-RELATED"/>
    <property type="match status" value="1"/>
</dbReference>
<evidence type="ECO:0000259" key="2">
    <source>
        <dbReference type="PROSITE" id="PS51781"/>
    </source>
</evidence>
<protein>
    <submittedName>
        <fullName evidence="3">SH3 domain protein</fullName>
    </submittedName>
</protein>